<name>A0ABS5J5K1_9BACT</name>
<sequence>MAAWLLLGSNMCFAQTGVYIPAGGNISVHAHDTLAIFSDVKNDGRFGSLKGSVINFYGNKWENSNDAALPDENDYNNSSLQYMGGNFRFLQVKGINTGAQHIYGGYSASAKAGASFPNLSVGNSNGVYLDDLTDLKIRHLLNFETGHVLLNGWNLVVGDGYPGDITGYSDKAFVVTGTQPGGGFLYREQIGGPNNIVTLPIGTTANSYSPMAVRNTNSNPVDLHARVFDSVYQHGISGSTNATDYVLKTWNIGLDAGSWDDLSVKLQHTDQDEGTAFTPYRDSSYVTRYVEGVGWDTLPPSGLVNPGTLTSGAPLRNSYINRRDFHDGTPRNTYLSIATYNQQGSDVALFFEAHRETIRWVGTHWRTTREVNLDHYELQRRREVEDSFYTVARIAPHSLNGTSNGPLDYNYRDDDMYDNWTYYRLKIFGRDGKIFYSAIRPVPWVILITISPNPNDGNFRVTTFGIHHKLRMVIHDVAGRERDSRMITGNNTIVSKTDLPAGLYIVTFYDTEDDNKVAATIKMVVVH</sequence>
<dbReference type="RefSeq" id="WP_211975641.1">
    <property type="nucleotide sequence ID" value="NZ_CBFHAM010000043.1"/>
</dbReference>
<evidence type="ECO:0000313" key="2">
    <source>
        <dbReference type="Proteomes" id="UP000676386"/>
    </source>
</evidence>
<dbReference type="NCBIfam" id="TIGR04183">
    <property type="entry name" value="Por_Secre_tail"/>
    <property type="match status" value="1"/>
</dbReference>
<gene>
    <name evidence="1" type="ORF">KE626_24450</name>
</gene>
<reference evidence="1 2" key="1">
    <citation type="submission" date="2021-04" db="EMBL/GenBank/DDBJ databases">
        <title>Chitinophaga sp. nov., isolated from the rhizosphere soil.</title>
        <authorList>
            <person name="He S."/>
        </authorList>
    </citation>
    <scope>NUCLEOTIDE SEQUENCE [LARGE SCALE GENOMIC DNA]</scope>
    <source>
        <strain evidence="1 2">2R12</strain>
    </source>
</reference>
<dbReference type="InterPro" id="IPR026444">
    <property type="entry name" value="Secre_tail"/>
</dbReference>
<protein>
    <submittedName>
        <fullName evidence="1">T9SS type A sorting domain-containing protein</fullName>
    </submittedName>
</protein>
<dbReference type="EMBL" id="JAGTXB010000015">
    <property type="protein sequence ID" value="MBS0030500.1"/>
    <property type="molecule type" value="Genomic_DNA"/>
</dbReference>
<dbReference type="Proteomes" id="UP000676386">
    <property type="component" value="Unassembled WGS sequence"/>
</dbReference>
<accession>A0ABS5J5K1</accession>
<proteinExistence type="predicted"/>
<comment type="caution">
    <text evidence="1">The sequence shown here is derived from an EMBL/GenBank/DDBJ whole genome shotgun (WGS) entry which is preliminary data.</text>
</comment>
<keyword evidence="2" id="KW-1185">Reference proteome</keyword>
<organism evidence="1 2">
    <name type="scientific">Chitinophaga hostae</name>
    <dbReference type="NCBI Taxonomy" id="2831022"/>
    <lineage>
        <taxon>Bacteria</taxon>
        <taxon>Pseudomonadati</taxon>
        <taxon>Bacteroidota</taxon>
        <taxon>Chitinophagia</taxon>
        <taxon>Chitinophagales</taxon>
        <taxon>Chitinophagaceae</taxon>
        <taxon>Chitinophaga</taxon>
    </lineage>
</organism>
<evidence type="ECO:0000313" key="1">
    <source>
        <dbReference type="EMBL" id="MBS0030500.1"/>
    </source>
</evidence>